<reference evidence="4" key="2">
    <citation type="submission" date="2024-06" db="EMBL/GenBank/DDBJ databases">
        <authorList>
            <person name="Petrova K.O."/>
            <person name="Toshchakov S.V."/>
            <person name="Boltjanskaja Y.V."/>
            <person name="Kevbrin V."/>
        </authorList>
    </citation>
    <scope>NUCLEOTIDE SEQUENCE</scope>
    <source>
        <strain evidence="4">Z-910T</strain>
    </source>
</reference>
<proteinExistence type="inferred from homology"/>
<dbReference type="PANTHER" id="PTHR16301">
    <property type="entry name" value="IMPACT-RELATED"/>
    <property type="match status" value="1"/>
</dbReference>
<dbReference type="InterPro" id="IPR035647">
    <property type="entry name" value="EFG_III/V"/>
</dbReference>
<dbReference type="Gene3D" id="3.30.230.30">
    <property type="entry name" value="Impact, N-terminal domain"/>
    <property type="match status" value="1"/>
</dbReference>
<dbReference type="SUPFAM" id="SSF54980">
    <property type="entry name" value="EF-G C-terminal domain-like"/>
    <property type="match status" value="1"/>
</dbReference>
<dbReference type="InterPro" id="IPR023582">
    <property type="entry name" value="Impact"/>
</dbReference>
<dbReference type="PROSITE" id="PS00910">
    <property type="entry name" value="UPF0029"/>
    <property type="match status" value="1"/>
</dbReference>
<evidence type="ECO:0000259" key="2">
    <source>
        <dbReference type="Pfam" id="PF01205"/>
    </source>
</evidence>
<dbReference type="AlphaFoldDB" id="A0AAU7VIP2"/>
<dbReference type="InterPro" id="IPR001498">
    <property type="entry name" value="Impact_N"/>
</dbReference>
<dbReference type="EMBL" id="CP158367">
    <property type="protein sequence ID" value="XBX73993.1"/>
    <property type="molecule type" value="Genomic_DNA"/>
</dbReference>
<evidence type="ECO:0000256" key="1">
    <source>
        <dbReference type="ARBA" id="ARBA00007665"/>
    </source>
</evidence>
<name>A0AAU7VIP2_9FIRM</name>
<dbReference type="InterPro" id="IPR020569">
    <property type="entry name" value="UPF0029_Impact_CS"/>
</dbReference>
<dbReference type="InterPro" id="IPR036956">
    <property type="entry name" value="Impact_N_sf"/>
</dbReference>
<feature type="domain" description="Impact N-terminal" evidence="2">
    <location>
        <begin position="19"/>
        <end position="124"/>
    </location>
</feature>
<dbReference type="RefSeq" id="WP_350342754.1">
    <property type="nucleotide sequence ID" value="NZ_CP158367.1"/>
</dbReference>
<dbReference type="NCBIfam" id="TIGR00257">
    <property type="entry name" value="IMPACT_YIGZ"/>
    <property type="match status" value="1"/>
</dbReference>
<evidence type="ECO:0000313" key="4">
    <source>
        <dbReference type="EMBL" id="XBX73993.1"/>
    </source>
</evidence>
<evidence type="ECO:0000259" key="3">
    <source>
        <dbReference type="Pfam" id="PF09186"/>
    </source>
</evidence>
<dbReference type="Pfam" id="PF01205">
    <property type="entry name" value="Impact_N"/>
    <property type="match status" value="1"/>
</dbReference>
<dbReference type="InterPro" id="IPR015269">
    <property type="entry name" value="UPF0029_Impact_C"/>
</dbReference>
<dbReference type="Gene3D" id="3.30.70.240">
    <property type="match status" value="1"/>
</dbReference>
<comment type="similarity">
    <text evidence="1">Belongs to the IMPACT family.</text>
</comment>
<feature type="domain" description="UPF0029" evidence="3">
    <location>
        <begin position="141"/>
        <end position="194"/>
    </location>
</feature>
<reference evidence="4" key="1">
    <citation type="journal article" date="2013" name="Extremophiles">
        <title>Proteinivorax tanatarense gen. nov., sp. nov., an anaerobic, haloalkaliphilic, proteolytic bacterium isolated from a decaying algal bloom, and proposal of Proteinivoraceae fam. nov.</title>
        <authorList>
            <person name="Kevbrin V."/>
            <person name="Boltyanskaya Y."/>
            <person name="Zhilina T."/>
            <person name="Kolganova T."/>
            <person name="Lavrentjeva E."/>
            <person name="Kuznetsov B."/>
        </authorList>
    </citation>
    <scope>NUCLEOTIDE SEQUENCE</scope>
    <source>
        <strain evidence="4">Z-910T</strain>
    </source>
</reference>
<gene>
    <name evidence="4" type="ORF">PRVXT_002012</name>
</gene>
<dbReference type="InterPro" id="IPR020568">
    <property type="entry name" value="Ribosomal_Su5_D2-typ_SF"/>
</dbReference>
<dbReference type="SUPFAM" id="SSF54211">
    <property type="entry name" value="Ribosomal protein S5 domain 2-like"/>
    <property type="match status" value="1"/>
</dbReference>
<dbReference type="InterPro" id="IPR015796">
    <property type="entry name" value="Impact_YigZ-like"/>
</dbReference>
<dbReference type="Pfam" id="PF09186">
    <property type="entry name" value="DUF1949"/>
    <property type="match status" value="1"/>
</dbReference>
<dbReference type="PANTHER" id="PTHR16301:SF20">
    <property type="entry name" value="IMPACT FAMILY MEMBER YIGZ"/>
    <property type="match status" value="1"/>
</dbReference>
<protein>
    <submittedName>
        <fullName evidence="4">YigZ family protein</fullName>
    </submittedName>
</protein>
<dbReference type="GO" id="GO:0005737">
    <property type="term" value="C:cytoplasm"/>
    <property type="evidence" value="ECO:0007669"/>
    <property type="project" value="TreeGrafter"/>
</dbReference>
<dbReference type="GO" id="GO:0006446">
    <property type="term" value="P:regulation of translational initiation"/>
    <property type="evidence" value="ECO:0007669"/>
    <property type="project" value="TreeGrafter"/>
</dbReference>
<organism evidence="4">
    <name type="scientific">Proteinivorax tanatarense</name>
    <dbReference type="NCBI Taxonomy" id="1260629"/>
    <lineage>
        <taxon>Bacteria</taxon>
        <taxon>Bacillati</taxon>
        <taxon>Bacillota</taxon>
        <taxon>Clostridia</taxon>
        <taxon>Eubacteriales</taxon>
        <taxon>Proteinivoracaceae</taxon>
        <taxon>Proteinivorax</taxon>
    </lineage>
</organism>
<accession>A0AAU7VIP2</accession>
<sequence>MLDSYRAINKKEQAELEVKKSKFIAVAAPAKTEEEALSIVEEVNKRHHSATHNVYAYLIGQDERIQKSNDDGEPSGTAGKPILELIKKEKLKNVVVVVTRYFGGIKLGTGGLIRAYSQSAKAALIKSGIGHMQLLTKVSTAFDYSFHGKIENYLQPLKLINSIQFTDKVEMELLLKNHQIPEIRQDLLNITSGQLKFSEGEKLYSFKEEK</sequence>